<dbReference type="Gene3D" id="3.50.50.60">
    <property type="entry name" value="FAD/NAD(P)-binding domain"/>
    <property type="match status" value="1"/>
</dbReference>
<evidence type="ECO:0000259" key="3">
    <source>
        <dbReference type="Pfam" id="PF01494"/>
    </source>
</evidence>
<accession>A0ABV3XJ50</accession>
<dbReference type="InterPro" id="IPR036188">
    <property type="entry name" value="FAD/NAD-bd_sf"/>
</dbReference>
<dbReference type="Proteomes" id="UP001560045">
    <property type="component" value="Unassembled WGS sequence"/>
</dbReference>
<evidence type="ECO:0000313" key="4">
    <source>
        <dbReference type="EMBL" id="MEX5720610.1"/>
    </source>
</evidence>
<dbReference type="InterPro" id="IPR050493">
    <property type="entry name" value="FAD-dep_Monooxygenase_BioMet"/>
</dbReference>
<evidence type="ECO:0000313" key="5">
    <source>
        <dbReference type="Proteomes" id="UP001560045"/>
    </source>
</evidence>
<feature type="domain" description="FAD-binding" evidence="3">
    <location>
        <begin position="5"/>
        <end position="291"/>
    </location>
</feature>
<dbReference type="InterPro" id="IPR002938">
    <property type="entry name" value="FAD-bd"/>
</dbReference>
<organism evidence="4 5">
    <name type="scientific">Geodermatophilus maliterrae</name>
    <dbReference type="NCBI Taxonomy" id="3162531"/>
    <lineage>
        <taxon>Bacteria</taxon>
        <taxon>Bacillati</taxon>
        <taxon>Actinomycetota</taxon>
        <taxon>Actinomycetes</taxon>
        <taxon>Geodermatophilales</taxon>
        <taxon>Geodermatophilaceae</taxon>
        <taxon>Geodermatophilus</taxon>
    </lineage>
</organism>
<evidence type="ECO:0000256" key="1">
    <source>
        <dbReference type="ARBA" id="ARBA00023002"/>
    </source>
</evidence>
<gene>
    <name evidence="4" type="ORF">ABQ292_19790</name>
</gene>
<dbReference type="PANTHER" id="PTHR13789">
    <property type="entry name" value="MONOOXYGENASE"/>
    <property type="match status" value="1"/>
</dbReference>
<keyword evidence="1" id="KW-0560">Oxidoreductase</keyword>
<proteinExistence type="predicted"/>
<dbReference type="Pfam" id="PF01494">
    <property type="entry name" value="FAD_binding_3"/>
    <property type="match status" value="1"/>
</dbReference>
<keyword evidence="2" id="KW-0503">Monooxygenase</keyword>
<dbReference type="RefSeq" id="WP_369209431.1">
    <property type="nucleotide sequence ID" value="NZ_JBFNXQ010000078.1"/>
</dbReference>
<dbReference type="PANTHER" id="PTHR13789:SF309">
    <property type="entry name" value="PUTATIVE (AFU_ORTHOLOGUE AFUA_6G14510)-RELATED"/>
    <property type="match status" value="1"/>
</dbReference>
<keyword evidence="5" id="KW-1185">Reference proteome</keyword>
<dbReference type="EMBL" id="JBFNXQ010000078">
    <property type="protein sequence ID" value="MEX5720610.1"/>
    <property type="molecule type" value="Genomic_DNA"/>
</dbReference>
<comment type="caution">
    <text evidence="4">The sequence shown here is derived from an EMBL/GenBank/DDBJ whole genome shotgun (WGS) entry which is preliminary data.</text>
</comment>
<reference evidence="4 5" key="1">
    <citation type="submission" date="2024-06" db="EMBL/GenBank/DDBJ databases">
        <title>Draft genome sequence of Geodermatophilus badlandi, a novel member of the Geodermatophilaceae isolated from badland sedimentary rocks in the Red desert, Wyoming, USA.</title>
        <authorList>
            <person name="Ben Tekaya S."/>
            <person name="Nouioui I."/>
            <person name="Flores G.M."/>
            <person name="Shaal M.N."/>
            <person name="Bredoire F."/>
            <person name="Basile F."/>
            <person name="Van Diepen L."/>
            <person name="Ward N.L."/>
        </authorList>
    </citation>
    <scope>NUCLEOTIDE SEQUENCE [LARGE SCALE GENOMIC DNA]</scope>
    <source>
        <strain evidence="4 5">WL48A</strain>
    </source>
</reference>
<sequence length="291" mass="30345">MEHAAVVVGAGVAGLASAISLARTGWQVTVLERSPELGEVGAGLAMTPNAVAAFRGLGFGDDDVAALGYPTWAGGIRDLAGRPVLTLPDTPVMRRSVGLIGVHRRRLHAALHRRALACGVGIVTGTPVATVDPGEPEGAPAVVEGREADIVVGADGVRSAVRAVLFPASHPVYSGYSSWRGIAHGASGYTALQQYWGPHAEFGTVRVADDETYWYGYVAMPERTVIGDELGAARERFAGWASPVQEVMAVTPPEAVLRHDVHHLPGGLPRYTTGRVVMVGDAAHGTLPTMG</sequence>
<dbReference type="SUPFAM" id="SSF51905">
    <property type="entry name" value="FAD/NAD(P)-binding domain"/>
    <property type="match status" value="1"/>
</dbReference>
<dbReference type="PRINTS" id="PR00420">
    <property type="entry name" value="RNGMNOXGNASE"/>
</dbReference>
<evidence type="ECO:0000256" key="2">
    <source>
        <dbReference type="ARBA" id="ARBA00023033"/>
    </source>
</evidence>
<name>A0ABV3XJ50_9ACTN</name>
<protein>
    <submittedName>
        <fullName evidence="4">FAD-dependent oxidoreductase</fullName>
    </submittedName>
</protein>